<accession>A0A845BBA0</accession>
<dbReference type="SUPFAM" id="SSF51445">
    <property type="entry name" value="(Trans)glycosidases"/>
    <property type="match status" value="1"/>
</dbReference>
<dbReference type="InterPro" id="IPR006047">
    <property type="entry name" value="GH13_cat_dom"/>
</dbReference>
<keyword evidence="3" id="KW-1185">Reference proteome</keyword>
<comment type="caution">
    <text evidence="2">The sequence shown here is derived from an EMBL/GenBank/DDBJ whole genome shotgun (WGS) entry which is preliminary data.</text>
</comment>
<dbReference type="RefSeq" id="WP_160937205.1">
    <property type="nucleotide sequence ID" value="NZ_SNVJ01000009.1"/>
</dbReference>
<evidence type="ECO:0000259" key="1">
    <source>
        <dbReference type="SMART" id="SM00642"/>
    </source>
</evidence>
<dbReference type="GO" id="GO:0005975">
    <property type="term" value="P:carbohydrate metabolic process"/>
    <property type="evidence" value="ECO:0007669"/>
    <property type="project" value="InterPro"/>
</dbReference>
<organism evidence="2 3">
    <name type="scientific">Teichococcus coralli</name>
    <dbReference type="NCBI Taxonomy" id="2545983"/>
    <lineage>
        <taxon>Bacteria</taxon>
        <taxon>Pseudomonadati</taxon>
        <taxon>Pseudomonadota</taxon>
        <taxon>Alphaproteobacteria</taxon>
        <taxon>Acetobacterales</taxon>
        <taxon>Roseomonadaceae</taxon>
        <taxon>Roseomonas</taxon>
    </lineage>
</organism>
<dbReference type="InterPro" id="IPR013780">
    <property type="entry name" value="Glyco_hydro_b"/>
</dbReference>
<gene>
    <name evidence="2" type="ORF">E0493_12045</name>
</gene>
<evidence type="ECO:0000313" key="2">
    <source>
        <dbReference type="EMBL" id="MXP64075.1"/>
    </source>
</evidence>
<dbReference type="InterPro" id="IPR045857">
    <property type="entry name" value="O16G_dom_2"/>
</dbReference>
<dbReference type="Gene3D" id="3.90.400.10">
    <property type="entry name" value="Oligo-1,6-glucosidase, Domain 2"/>
    <property type="match status" value="1"/>
</dbReference>
<dbReference type="CDD" id="cd11334">
    <property type="entry name" value="AmyAc_TreS"/>
    <property type="match status" value="1"/>
</dbReference>
<dbReference type="Gene3D" id="3.20.20.80">
    <property type="entry name" value="Glycosidases"/>
    <property type="match status" value="1"/>
</dbReference>
<sequence>MLNLWYKNAVIYCLDVETFIDSNGDGVGDFRGLADRLDHIEALGATCLWLLPFHPSPNRDNGYDITDYYNVDPRLGTLGDMVEFMQAAQDRGLRVIVDLVVNHTSIDHPWFQEARRDRNSPRRDWYVWSDTKPKDADKGMVFPGVQESTWTYDKVAGAWYMHRFLKHQPDLNITNPAVREEIQRIMGFWLQMGASGFRIDAVPFLIEYRDQQAPKGRRDPHRYLNEMREFLSWRQAEAMLLAEANIPDKEVDEYFGDNDRLHMIFNFLLNQNTFLALARKTAAPVTERLKAAPPLPPSAQWATFLRNHDEVDLGRLSDEERQEVFAAFGPEPGMQLYNRGIRRRLAPMLGGDPRRLAMAYSLMFSLPGTPVIWYGDEIGMGEELSLPDRQPVRTPMQWSDEANAGFSDAPARRLVRPIVTGGTFGHKRVNVTQQQQQPDSLLQHMQRLTRIRRACPEIGWGQYEVLPSKEEGILLLRYAWRNNALLIAHNFSDRALSTPLRLGKDISRVVPLLSSDGDNLVGTTLDLDAPLELEPYGFRWFRLGPQRR</sequence>
<dbReference type="OrthoDB" id="9805159at2"/>
<reference evidence="2 3" key="1">
    <citation type="submission" date="2019-03" db="EMBL/GenBank/DDBJ databases">
        <title>Roseomonas sp. a novel Roseomonas species isolated from Sea whip Gorgonian.</title>
        <authorList>
            <person name="Li F."/>
            <person name="Pan X."/>
            <person name="Huang S."/>
            <person name="Li Z."/>
            <person name="Meng B."/>
        </authorList>
    </citation>
    <scope>NUCLEOTIDE SEQUENCE [LARGE SCALE GENOMIC DNA]</scope>
    <source>
        <strain evidence="2 3">M0104</strain>
    </source>
</reference>
<dbReference type="PANTHER" id="PTHR10357:SF219">
    <property type="entry name" value="MALTOSE ALPHA-D-GLUCOSYLTRANSFERASE"/>
    <property type="match status" value="1"/>
</dbReference>
<proteinExistence type="predicted"/>
<protein>
    <submittedName>
        <fullName evidence="2">Trehalose synthase</fullName>
    </submittedName>
</protein>
<dbReference type="EMBL" id="SNVJ01000009">
    <property type="protein sequence ID" value="MXP64075.1"/>
    <property type="molecule type" value="Genomic_DNA"/>
</dbReference>
<dbReference type="Pfam" id="PF22157">
    <property type="entry name" value="SupH-like_C"/>
    <property type="match status" value="1"/>
</dbReference>
<dbReference type="Pfam" id="PF00128">
    <property type="entry name" value="Alpha-amylase"/>
    <property type="match status" value="2"/>
</dbReference>
<feature type="domain" description="Glycosyl hydrolase family 13 catalytic" evidence="1">
    <location>
        <begin position="13"/>
        <end position="412"/>
    </location>
</feature>
<name>A0A845BBA0_9PROT</name>
<dbReference type="Gene3D" id="2.60.40.1180">
    <property type="entry name" value="Golgi alpha-mannosidase II"/>
    <property type="match status" value="1"/>
</dbReference>
<dbReference type="AlphaFoldDB" id="A0A845BBA0"/>
<evidence type="ECO:0000313" key="3">
    <source>
        <dbReference type="Proteomes" id="UP000460715"/>
    </source>
</evidence>
<dbReference type="SUPFAM" id="SSF51011">
    <property type="entry name" value="Glycosyl hydrolase domain"/>
    <property type="match status" value="1"/>
</dbReference>
<dbReference type="InterPro" id="IPR017853">
    <property type="entry name" value="GH"/>
</dbReference>
<dbReference type="PANTHER" id="PTHR10357">
    <property type="entry name" value="ALPHA-AMYLASE FAMILY MEMBER"/>
    <property type="match status" value="1"/>
</dbReference>
<dbReference type="InterPro" id="IPR054049">
    <property type="entry name" value="SupH-like_C"/>
</dbReference>
<dbReference type="SMART" id="SM00642">
    <property type="entry name" value="Aamy"/>
    <property type="match status" value="1"/>
</dbReference>
<dbReference type="Proteomes" id="UP000460715">
    <property type="component" value="Unassembled WGS sequence"/>
</dbReference>